<accession>A0ABY6U4B8</accession>
<reference evidence="7 8" key="1">
    <citation type="submission" date="2019-06" db="EMBL/GenBank/DDBJ databases">
        <authorList>
            <person name="Broberg M."/>
        </authorList>
    </citation>
    <scope>NUCLEOTIDE SEQUENCE [LARGE SCALE GENOMIC DNA]</scope>
</reference>
<dbReference type="Proteomes" id="UP000766486">
    <property type="component" value="Unassembled WGS sequence"/>
</dbReference>
<dbReference type="CDD" id="cd22926">
    <property type="entry name" value="HFD_SPT3"/>
    <property type="match status" value="1"/>
</dbReference>
<dbReference type="PANTHER" id="PTHR11380:SF16">
    <property type="entry name" value="TRANSCRIPTION INITIATION PROTEIN SPT3 HOMOLOG"/>
    <property type="match status" value="1"/>
</dbReference>
<comment type="caution">
    <text evidence="7">The sequence shown here is derived from an EMBL/GenBank/DDBJ whole genome shotgun (WGS) entry which is preliminary data.</text>
</comment>
<evidence type="ECO:0000313" key="8">
    <source>
        <dbReference type="Proteomes" id="UP000766486"/>
    </source>
</evidence>
<dbReference type="SUPFAM" id="SSF47113">
    <property type="entry name" value="Histone-fold"/>
    <property type="match status" value="1"/>
</dbReference>
<proteinExistence type="inferred from homology"/>
<dbReference type="Pfam" id="PF02269">
    <property type="entry name" value="TFIID-18kDa"/>
    <property type="match status" value="1"/>
</dbReference>
<dbReference type="Gene3D" id="1.10.20.10">
    <property type="entry name" value="Histone, subunit A"/>
    <property type="match status" value="1"/>
</dbReference>
<dbReference type="InterPro" id="IPR009072">
    <property type="entry name" value="Histone-fold"/>
</dbReference>
<gene>
    <name evidence="7" type="ORF">CLO192961_LOCUS172213</name>
</gene>
<dbReference type="InterPro" id="IPR003195">
    <property type="entry name" value="TFIID_TAF13"/>
</dbReference>
<evidence type="ECO:0000256" key="1">
    <source>
        <dbReference type="ARBA" id="ARBA00004123"/>
    </source>
</evidence>
<evidence type="ECO:0000256" key="6">
    <source>
        <dbReference type="SAM" id="MobiDB-lite"/>
    </source>
</evidence>
<evidence type="ECO:0000313" key="7">
    <source>
        <dbReference type="EMBL" id="VUC25593.1"/>
    </source>
</evidence>
<comment type="subcellular location">
    <subcellularLocation>
        <location evidence="1">Nucleus</location>
    </subcellularLocation>
</comment>
<evidence type="ECO:0000256" key="5">
    <source>
        <dbReference type="ARBA" id="ARBA00061274"/>
    </source>
</evidence>
<protein>
    <submittedName>
        <fullName evidence="7">Uncharacterized protein</fullName>
    </submittedName>
</protein>
<evidence type="ECO:0000256" key="2">
    <source>
        <dbReference type="ARBA" id="ARBA00023015"/>
    </source>
</evidence>
<dbReference type="PANTHER" id="PTHR11380">
    <property type="entry name" value="TRANSCRIPTION INITIATION FACTOR TFIID/SUPT3-RELATED"/>
    <property type="match status" value="1"/>
</dbReference>
<keyword evidence="4" id="KW-0539">Nucleus</keyword>
<comment type="similarity">
    <text evidence="5">Belongs to the SPT3 family.</text>
</comment>
<organism evidence="7 8">
    <name type="scientific">Bionectria ochroleuca</name>
    <name type="common">Gliocladium roseum</name>
    <dbReference type="NCBI Taxonomy" id="29856"/>
    <lineage>
        <taxon>Eukaryota</taxon>
        <taxon>Fungi</taxon>
        <taxon>Dikarya</taxon>
        <taxon>Ascomycota</taxon>
        <taxon>Pezizomycotina</taxon>
        <taxon>Sordariomycetes</taxon>
        <taxon>Hypocreomycetidae</taxon>
        <taxon>Hypocreales</taxon>
        <taxon>Bionectriaceae</taxon>
        <taxon>Clonostachys</taxon>
    </lineage>
</organism>
<keyword evidence="3" id="KW-0804">Transcription</keyword>
<name>A0ABY6U4B8_BIOOC</name>
<feature type="compositionally biased region" description="Basic and acidic residues" evidence="6">
    <location>
        <begin position="97"/>
        <end position="110"/>
    </location>
</feature>
<sequence length="304" mass="34950">MNQTPGGRDPQFRQEIQQMMWVAGEENDPSTETILLIESIVREQVVQMLVTARDLAHRRGAALFSNNDVIFQIRHDDARVERIRAFLTWKSIRKKAKNEDEKEIEEHGGFEDESAEMPSDDAIPSASSRISAFSLPWDVESMFRVQVPEDTTISDVLGPATFEKLQRDDERTRHMSVDEYATWSEYRHASFTGRRVKRFREWAGLGKIADHKPNDDVLDILGFLTSEMVQMLTSEALRFQKNELETSLERQPPSSARDDSCSLFLRPDIAKPPIEPRHVLSASQRILSHNGKRKRLGVNRIFIC</sequence>
<dbReference type="EMBL" id="CABFNS010000737">
    <property type="protein sequence ID" value="VUC25593.1"/>
    <property type="molecule type" value="Genomic_DNA"/>
</dbReference>
<keyword evidence="8" id="KW-1185">Reference proteome</keyword>
<feature type="region of interest" description="Disordered" evidence="6">
    <location>
        <begin position="97"/>
        <end position="123"/>
    </location>
</feature>
<evidence type="ECO:0000256" key="4">
    <source>
        <dbReference type="ARBA" id="ARBA00023242"/>
    </source>
</evidence>
<evidence type="ECO:0000256" key="3">
    <source>
        <dbReference type="ARBA" id="ARBA00023163"/>
    </source>
</evidence>
<keyword evidence="2" id="KW-0805">Transcription regulation</keyword>